<dbReference type="RefSeq" id="WP_078404162.1">
    <property type="nucleotide sequence ID" value="NZ_CP016377.1"/>
</dbReference>
<dbReference type="KEGG" id="ego:BBD34_14665"/>
<evidence type="ECO:0000313" key="1">
    <source>
        <dbReference type="EMBL" id="OPB78943.1"/>
    </source>
</evidence>
<sequence>MKFISDILCKGINTEILTGVFILCSMLSCSSREENPRAMKIGPDSVLRFKINGIEEIGSTIPISNAEFNRGVMLQSSVRTQENTLNFRDFDVLTSMEASMENKKGKIAAKASVVTVADQGMTPGVKYRILIYRAGTMVNPVADVVATVGIDPQIAVDSGQAYDWYVVSTNDSSTPPTVIDGVIDSSSISNKDVLYARSLTSVTPYEGETDLGIIFHHYTARLDVNLNTRGVFGRIDNTTTVEVGTGIGVNFNNIAQTGDLNIFTGTYSNLQPIAPVKGSDMVNTIGSGGDIGASKTATFYTVNLSPIPADNLRVRLGTLGVILDDVSTHTFSNTLITYNNTVINPAIGHQYGLNARIVESGITVGTTVWARTNLHYAEYATDTYRFLPHNDVKIGNLINLLNIIQLGEGISSGVKPLNLYWNWNSLLPEGTPGSGDPCGKVYPEGNWKTPTQTQLNALGRAPSDGVYAETPLLGTAHYAAKWKAPTSLNTIYPIHSRQLFMPIYGYRSGSQIYSSAGALLSGVVGSAAFNYWSSNGDSTNGIAYTGDFNIILGILSLNGSLSGVSTMATRGMSVRCVKSLNAPAN</sequence>
<dbReference type="AlphaFoldDB" id="A0AAJ3NEN7"/>
<organism evidence="1 4">
    <name type="scientific">Elizabethkingia ursingii</name>
    <dbReference type="NCBI Taxonomy" id="1756150"/>
    <lineage>
        <taxon>Bacteria</taxon>
        <taxon>Pseudomonadati</taxon>
        <taxon>Bacteroidota</taxon>
        <taxon>Flavobacteriia</taxon>
        <taxon>Flavobacteriales</taxon>
        <taxon>Weeksellaceae</taxon>
        <taxon>Elizabethkingia</taxon>
    </lineage>
</organism>
<reference evidence="1 4" key="1">
    <citation type="submission" date="2016-06" db="EMBL/GenBank/DDBJ databases">
        <authorList>
            <person name="Nicholson A.C."/>
        </authorList>
    </citation>
    <scope>NUCLEOTIDE SEQUENCE [LARGE SCALE GENOMIC DNA]</scope>
    <source>
        <strain evidence="1 4">G4123</strain>
    </source>
</reference>
<name>A0AAJ3NEN7_9FLAO</name>
<comment type="caution">
    <text evidence="1">The sequence shown here is derived from an EMBL/GenBank/DDBJ whole genome shotgun (WGS) entry which is preliminary data.</text>
</comment>
<dbReference type="Proteomes" id="UP000190016">
    <property type="component" value="Unassembled WGS sequence"/>
</dbReference>
<keyword evidence="3" id="KW-1185">Reference proteome</keyword>
<dbReference type="EMBL" id="MBDS01000004">
    <property type="protein sequence ID" value="OPB91625.1"/>
    <property type="molecule type" value="Genomic_DNA"/>
</dbReference>
<dbReference type="EMBL" id="MAIC01000007">
    <property type="protein sequence ID" value="OPB78943.1"/>
    <property type="molecule type" value="Genomic_DNA"/>
</dbReference>
<dbReference type="PROSITE" id="PS51257">
    <property type="entry name" value="PROKAR_LIPOPROTEIN"/>
    <property type="match status" value="1"/>
</dbReference>
<gene>
    <name evidence="1" type="ORF">BAY32_18990</name>
    <name evidence="2" type="ORF">BB021_17070</name>
</gene>
<dbReference type="Proteomes" id="UP000190816">
    <property type="component" value="Unassembled WGS sequence"/>
</dbReference>
<protein>
    <submittedName>
        <fullName evidence="1">Uncharacterized protein</fullName>
    </submittedName>
</protein>
<evidence type="ECO:0000313" key="3">
    <source>
        <dbReference type="Proteomes" id="UP000190016"/>
    </source>
</evidence>
<reference evidence="2 3" key="2">
    <citation type="submission" date="2016-07" db="EMBL/GenBank/DDBJ databases">
        <title>Revisiting the Taxonomy of the Elizabethkingia Genus based on Whole-Genome Sequencing, Optical Mapping, and MALDI-TOF.</title>
        <authorList>
            <person name="Nicholson A.C."/>
        </authorList>
    </citation>
    <scope>NUCLEOTIDE SEQUENCE [LARGE SCALE GENOMIC DNA]</scope>
    <source>
        <strain evidence="2 3">C1558</strain>
    </source>
</reference>
<evidence type="ECO:0000313" key="2">
    <source>
        <dbReference type="EMBL" id="OPB91625.1"/>
    </source>
</evidence>
<accession>A0AAJ3NEN7</accession>
<dbReference type="Pfam" id="PF13149">
    <property type="entry name" value="Mfa_like_1"/>
    <property type="match status" value="1"/>
</dbReference>
<dbReference type="InterPro" id="IPR025049">
    <property type="entry name" value="Mfa-like_1"/>
</dbReference>
<proteinExistence type="predicted"/>
<evidence type="ECO:0000313" key="4">
    <source>
        <dbReference type="Proteomes" id="UP000190816"/>
    </source>
</evidence>